<dbReference type="SMART" id="SM00320">
    <property type="entry name" value="WD40"/>
    <property type="match status" value="2"/>
</dbReference>
<dbReference type="InterPro" id="IPR016902">
    <property type="entry name" value="Vps41"/>
</dbReference>
<dbReference type="InterPro" id="IPR000547">
    <property type="entry name" value="Clathrin_H-chain/VPS_repeat"/>
</dbReference>
<feature type="region of interest" description="Disordered" evidence="8">
    <location>
        <begin position="1"/>
        <end position="92"/>
    </location>
</feature>
<evidence type="ECO:0000256" key="5">
    <source>
        <dbReference type="ARBA" id="ARBA00022927"/>
    </source>
</evidence>
<evidence type="ECO:0000256" key="7">
    <source>
        <dbReference type="PROSITE-ProRule" id="PRU01006"/>
    </source>
</evidence>
<evidence type="ECO:0000256" key="3">
    <source>
        <dbReference type="ARBA" id="ARBA00009582"/>
    </source>
</evidence>
<sequence length="990" mass="113810">DKSNEIFQAEEVSDPQQVRRHRRNRSNSDSIFTMDTEESIREEALGSEEEVGSGDATEEGEDDSIEESSEEEEESSEGESIEEDEEPKLKYKRIDAGEGELLKKDAASTMAVSDRFVALGTHNGNVFILDFDGNLIKRFSSHSATVNDLSIDTAEEYVASASMDGKVVIHGMYVDSTQVFNYRRPLKCVALDPDFSKKDTQQFVSGGLAGQLILNEKGWFGQKQDKVLQHSGEGPIYAARWRGTLIAYANDEGVKMYDTQSQQRITYIRRTQNSPRADLYRCNLCWRNDTQLLIGWANYIQIATVKEQNISGHPPLFAEVNMILNTDDYVVCGLAPFGDMTLVLAYLINDSVTNEDSDDQEQHKRPTAKRPELRILNSSNEEVSIDALPLHGFMHYQANDYVLDYFPSEDMFYVVSPKDLVLARPRDSDDHVGWLLDRYRYEEALESLQEAQVWGGSKVYDINEVGERYLTYLIKKEDYAKAAENCKKVLKTNKELWEKWIFTFSELRHLKEITPYIPFKDPQLSSTVYEIVLAYFLNYDHKSLYDTITNWPPTIYNIQSIIEPIEEVLEKESENKTLMECLAELYAYNREPEKALEYNLRLRRPNVFDLIRKYNLFSAVQDKVVLLMDFDLSEIQKENEEQNRKPLNIKNMPAVQLLIENTDSVPIGHVVSQLQSRRYFLHIYLDALFTRDHHIGFEFHDLQVELYAEYDYHRLIEFLRTSNYYSLEKAYEICKQRDLVPEMVFILGRMGNNKQALMLIIERLGDVQRAIDFAKEQADEDLWEDLLTYSLDKPRFITGILDNLGSIDIDPKQLIKRIPNGLEIVGLKQALIKVLQDFNLQASLREGCQKILVSDSVSMANQLHRAQKRGISCRDDMTCSVCSTPIIKDANVDAATTHLIFFCGHAFHEKCLFESDAIPKLPENFNKPHSVGTKVRHVSLLQSMIPRPRCPICNESNQVAKQKEKPARIRGFVRSTKDDDGMPPMVPLRL</sequence>
<feature type="non-terminal residue" evidence="10">
    <location>
        <position position="990"/>
    </location>
</feature>
<keyword evidence="6" id="KW-0862">Zinc</keyword>
<dbReference type="Pfam" id="PF23411">
    <property type="entry name" value="Beta-prop_Vps41"/>
    <property type="match status" value="1"/>
</dbReference>
<dbReference type="AlphaFoldDB" id="A0A9N9EQJ7"/>
<keyword evidence="6" id="KW-0479">Metal-binding</keyword>
<dbReference type="InterPro" id="IPR013083">
    <property type="entry name" value="Znf_RING/FYVE/PHD"/>
</dbReference>
<evidence type="ECO:0000256" key="1">
    <source>
        <dbReference type="ARBA" id="ARBA00004132"/>
    </source>
</evidence>
<evidence type="ECO:0000313" key="10">
    <source>
        <dbReference type="EMBL" id="CAG8690806.1"/>
    </source>
</evidence>
<dbReference type="SMART" id="SM00184">
    <property type="entry name" value="RING"/>
    <property type="match status" value="1"/>
</dbReference>
<evidence type="ECO:0000313" key="11">
    <source>
        <dbReference type="Proteomes" id="UP000789405"/>
    </source>
</evidence>
<dbReference type="EMBL" id="CAJVPY010008053">
    <property type="protein sequence ID" value="CAG8690806.1"/>
    <property type="molecule type" value="Genomic_DNA"/>
</dbReference>
<proteinExistence type="inferred from homology"/>
<evidence type="ECO:0000259" key="9">
    <source>
        <dbReference type="PROSITE" id="PS50089"/>
    </source>
</evidence>
<dbReference type="Proteomes" id="UP000789405">
    <property type="component" value="Unassembled WGS sequence"/>
</dbReference>
<protein>
    <submittedName>
        <fullName evidence="10">9768_t:CDS:1</fullName>
    </submittedName>
</protein>
<dbReference type="GO" id="GO:0005794">
    <property type="term" value="C:Golgi apparatus"/>
    <property type="evidence" value="ECO:0007669"/>
    <property type="project" value="UniProtKB-SubCell"/>
</dbReference>
<dbReference type="Gene3D" id="2.130.10.10">
    <property type="entry name" value="YVTN repeat-like/Quinoprotein amine dehydrogenase"/>
    <property type="match status" value="1"/>
</dbReference>
<dbReference type="Pfam" id="PF23556">
    <property type="entry name" value="TPR_Vps41"/>
    <property type="match status" value="1"/>
</dbReference>
<dbReference type="GO" id="GO:0008270">
    <property type="term" value="F:zinc ion binding"/>
    <property type="evidence" value="ECO:0007669"/>
    <property type="project" value="UniProtKB-KW"/>
</dbReference>
<comment type="subcellular location">
    <subcellularLocation>
        <location evidence="1">Cytoplasmic vesicle</location>
        <location evidence="1">Clathrin-coated vesicle</location>
    </subcellularLocation>
    <subcellularLocation>
        <location evidence="2">Late endosome</location>
    </subcellularLocation>
</comment>
<dbReference type="GO" id="GO:0034058">
    <property type="term" value="P:endosomal vesicle fusion"/>
    <property type="evidence" value="ECO:0007669"/>
    <property type="project" value="InterPro"/>
</dbReference>
<dbReference type="SMART" id="SM00299">
    <property type="entry name" value="CLH"/>
    <property type="match status" value="1"/>
</dbReference>
<keyword evidence="11" id="KW-1185">Reference proteome</keyword>
<dbReference type="GO" id="GO:0030897">
    <property type="term" value="C:HOPS complex"/>
    <property type="evidence" value="ECO:0007669"/>
    <property type="project" value="TreeGrafter"/>
</dbReference>
<dbReference type="GO" id="GO:0009267">
    <property type="term" value="P:cellular response to starvation"/>
    <property type="evidence" value="ECO:0007669"/>
    <property type="project" value="TreeGrafter"/>
</dbReference>
<evidence type="ECO:0000256" key="2">
    <source>
        <dbReference type="ARBA" id="ARBA00004603"/>
    </source>
</evidence>
<keyword evidence="4" id="KW-0813">Transport</keyword>
<dbReference type="GO" id="GO:0005770">
    <property type="term" value="C:late endosome"/>
    <property type="evidence" value="ECO:0007669"/>
    <property type="project" value="UniProtKB-SubCell"/>
</dbReference>
<evidence type="ECO:0000256" key="6">
    <source>
        <dbReference type="PROSITE-ProRule" id="PRU00175"/>
    </source>
</evidence>
<dbReference type="InterPro" id="IPR015943">
    <property type="entry name" value="WD40/YVTN_repeat-like_dom_sf"/>
</dbReference>
<dbReference type="InterPro" id="IPR001841">
    <property type="entry name" value="Znf_RING"/>
</dbReference>
<dbReference type="SUPFAM" id="SSF50978">
    <property type="entry name" value="WD40 repeat-like"/>
    <property type="match status" value="1"/>
</dbReference>
<keyword evidence="6" id="KW-0863">Zinc-finger</keyword>
<keyword evidence="5" id="KW-0653">Protein transport</keyword>
<dbReference type="Gene3D" id="3.30.40.10">
    <property type="entry name" value="Zinc/RING finger domain, C3HC4 (zinc finger)"/>
    <property type="match status" value="1"/>
</dbReference>
<feature type="domain" description="RING-type" evidence="9">
    <location>
        <begin position="879"/>
        <end position="954"/>
    </location>
</feature>
<evidence type="ECO:0000256" key="4">
    <source>
        <dbReference type="ARBA" id="ARBA00022448"/>
    </source>
</evidence>
<accession>A0A9N9EQJ7</accession>
<organism evidence="10 11">
    <name type="scientific">Dentiscutata erythropus</name>
    <dbReference type="NCBI Taxonomy" id="1348616"/>
    <lineage>
        <taxon>Eukaryota</taxon>
        <taxon>Fungi</taxon>
        <taxon>Fungi incertae sedis</taxon>
        <taxon>Mucoromycota</taxon>
        <taxon>Glomeromycotina</taxon>
        <taxon>Glomeromycetes</taxon>
        <taxon>Diversisporales</taxon>
        <taxon>Gigasporaceae</taxon>
        <taxon>Dentiscutata</taxon>
    </lineage>
</organism>
<dbReference type="Gene3D" id="1.25.40.10">
    <property type="entry name" value="Tetratricopeptide repeat domain"/>
    <property type="match status" value="1"/>
</dbReference>
<dbReference type="PROSITE" id="PS50089">
    <property type="entry name" value="ZF_RING_2"/>
    <property type="match status" value="1"/>
</dbReference>
<dbReference type="SUPFAM" id="SSF48371">
    <property type="entry name" value="ARM repeat"/>
    <property type="match status" value="1"/>
</dbReference>
<dbReference type="GO" id="GO:0030136">
    <property type="term" value="C:clathrin-coated vesicle"/>
    <property type="evidence" value="ECO:0007669"/>
    <property type="project" value="UniProtKB-SubCell"/>
</dbReference>
<dbReference type="GO" id="GO:0006623">
    <property type="term" value="P:protein targeting to vacuole"/>
    <property type="evidence" value="ECO:0007669"/>
    <property type="project" value="InterPro"/>
</dbReference>
<dbReference type="PANTHER" id="PTHR12616:SF1">
    <property type="entry name" value="VACUOLAR PROTEIN SORTING-ASSOCIATED PROTEIN 41 HOMOLOG"/>
    <property type="match status" value="1"/>
</dbReference>
<dbReference type="PIRSF" id="PIRSF028921">
    <property type="entry name" value="VPS41"/>
    <property type="match status" value="1"/>
</dbReference>
<comment type="similarity">
    <text evidence="3">Belongs to the VPS41 family.</text>
</comment>
<dbReference type="InterPro" id="IPR057780">
    <property type="entry name" value="Beta-prop_Vps41"/>
</dbReference>
<reference evidence="10" key="1">
    <citation type="submission" date="2021-06" db="EMBL/GenBank/DDBJ databases">
        <authorList>
            <person name="Kallberg Y."/>
            <person name="Tangrot J."/>
            <person name="Rosling A."/>
        </authorList>
    </citation>
    <scope>NUCLEOTIDE SEQUENCE</scope>
    <source>
        <strain evidence="10">MA453B</strain>
    </source>
</reference>
<dbReference type="InterPro" id="IPR045111">
    <property type="entry name" value="Vps41/Vps8"/>
</dbReference>
<evidence type="ECO:0000256" key="8">
    <source>
        <dbReference type="SAM" id="MobiDB-lite"/>
    </source>
</evidence>
<feature type="repeat" description="CHCR" evidence="7">
    <location>
        <begin position="655"/>
        <end position="799"/>
    </location>
</feature>
<dbReference type="FunFam" id="1.25.40.10:FF:000350">
    <property type="entry name" value="Vacuolar protein sorting-associated protein 41 homolog"/>
    <property type="match status" value="1"/>
</dbReference>
<comment type="caution">
    <text evidence="10">The sequence shown here is derived from an EMBL/GenBank/DDBJ whole genome shotgun (WGS) entry which is preliminary data.</text>
</comment>
<dbReference type="InterPro" id="IPR036322">
    <property type="entry name" value="WD40_repeat_dom_sf"/>
</dbReference>
<gene>
    <name evidence="10" type="ORF">DERYTH_LOCUS12360</name>
</gene>
<dbReference type="InterPro" id="IPR001680">
    <property type="entry name" value="WD40_rpt"/>
</dbReference>
<dbReference type="GO" id="GO:0016236">
    <property type="term" value="P:macroautophagy"/>
    <property type="evidence" value="ECO:0007669"/>
    <property type="project" value="TreeGrafter"/>
</dbReference>
<name>A0A9N9EQJ7_9GLOM</name>
<dbReference type="InterPro" id="IPR016024">
    <property type="entry name" value="ARM-type_fold"/>
</dbReference>
<dbReference type="PANTHER" id="PTHR12616">
    <property type="entry name" value="VACUOLAR PROTEIN SORTING VPS41"/>
    <property type="match status" value="1"/>
</dbReference>
<feature type="compositionally biased region" description="Acidic residues" evidence="8">
    <location>
        <begin position="45"/>
        <end position="86"/>
    </location>
</feature>
<dbReference type="OrthoDB" id="244107at2759"/>
<dbReference type="InterPro" id="IPR011990">
    <property type="entry name" value="TPR-like_helical_dom_sf"/>
</dbReference>
<dbReference type="PROSITE" id="PS50236">
    <property type="entry name" value="CHCR"/>
    <property type="match status" value="1"/>
</dbReference>